<evidence type="ECO:0000313" key="8">
    <source>
        <dbReference type="Proteomes" id="UP000031192"/>
    </source>
</evidence>
<organism evidence="7 8">
    <name type="scientific">Metarhizium guizhouense (strain ARSEF 977)</name>
    <dbReference type="NCBI Taxonomy" id="1276136"/>
    <lineage>
        <taxon>Eukaryota</taxon>
        <taxon>Fungi</taxon>
        <taxon>Dikarya</taxon>
        <taxon>Ascomycota</taxon>
        <taxon>Pezizomycotina</taxon>
        <taxon>Sordariomycetes</taxon>
        <taxon>Hypocreomycetidae</taxon>
        <taxon>Hypocreales</taxon>
        <taxon>Clavicipitaceae</taxon>
        <taxon>Metarhizium</taxon>
    </lineage>
</organism>
<comment type="similarity">
    <text evidence="5">Belongs to the FAD-dependent oxidoreductase 2 family. 3-oxosteroid dehydrogenase subfamily.</text>
</comment>
<evidence type="ECO:0000259" key="6">
    <source>
        <dbReference type="Pfam" id="PF00890"/>
    </source>
</evidence>
<evidence type="ECO:0000256" key="2">
    <source>
        <dbReference type="ARBA" id="ARBA00022630"/>
    </source>
</evidence>
<dbReference type="PRINTS" id="PR00411">
    <property type="entry name" value="PNDRDTASEI"/>
</dbReference>
<dbReference type="Proteomes" id="UP000031192">
    <property type="component" value="Unassembled WGS sequence"/>
</dbReference>
<evidence type="ECO:0000256" key="3">
    <source>
        <dbReference type="ARBA" id="ARBA00022827"/>
    </source>
</evidence>
<dbReference type="GO" id="GO:0008202">
    <property type="term" value="P:steroid metabolic process"/>
    <property type="evidence" value="ECO:0007669"/>
    <property type="project" value="UniProtKB-ARBA"/>
</dbReference>
<dbReference type="AlphaFoldDB" id="A0A0B4GFE7"/>
<dbReference type="HOGENOM" id="CLU_011398_4_2_1"/>
<protein>
    <submittedName>
        <fullName evidence="7">FAD binding domain-containing protein</fullName>
    </submittedName>
</protein>
<feature type="domain" description="FAD-dependent oxidoreductase 2 FAD-binding" evidence="6">
    <location>
        <begin position="27"/>
        <end position="554"/>
    </location>
</feature>
<comment type="caution">
    <text evidence="7">The sequence shown here is derived from an EMBL/GenBank/DDBJ whole genome shotgun (WGS) entry which is preliminary data.</text>
</comment>
<proteinExistence type="inferred from homology"/>
<comment type="cofactor">
    <cofactor evidence="1">
        <name>FAD</name>
        <dbReference type="ChEBI" id="CHEBI:57692"/>
    </cofactor>
</comment>
<dbReference type="InterPro" id="IPR003953">
    <property type="entry name" value="FAD-dep_OxRdtase_2_FAD-bd"/>
</dbReference>
<dbReference type="Gene3D" id="3.90.700.10">
    <property type="entry name" value="Succinate dehydrogenase/fumarate reductase flavoprotein, catalytic domain"/>
    <property type="match status" value="1"/>
</dbReference>
<dbReference type="PANTHER" id="PTHR43400">
    <property type="entry name" value="FUMARATE REDUCTASE"/>
    <property type="match status" value="1"/>
</dbReference>
<evidence type="ECO:0000256" key="1">
    <source>
        <dbReference type="ARBA" id="ARBA00001974"/>
    </source>
</evidence>
<keyword evidence="8" id="KW-1185">Reference proteome</keyword>
<evidence type="ECO:0000256" key="4">
    <source>
        <dbReference type="ARBA" id="ARBA00023002"/>
    </source>
</evidence>
<dbReference type="SUPFAM" id="SSF51905">
    <property type="entry name" value="FAD/NAD(P)-binding domain"/>
    <property type="match status" value="1"/>
</dbReference>
<gene>
    <name evidence="7" type="ORF">MGU_07078</name>
</gene>
<keyword evidence="3" id="KW-0274">FAD</keyword>
<dbReference type="SUPFAM" id="SSF56425">
    <property type="entry name" value="Succinate dehydrogenase/fumarate reductase flavoprotein, catalytic domain"/>
    <property type="match status" value="1"/>
</dbReference>
<dbReference type="InterPro" id="IPR027477">
    <property type="entry name" value="Succ_DH/fumarate_Rdtase_cat_sf"/>
</dbReference>
<sequence>MNRLLNRFFSAPSQQSPHQTPFDSEVDVLIIGSGAAGLTASLRAHFHGLEPLVVEKNGKIGGSSAYSGGALWIPQSPLAKEHGIRDSKADALAYMETLIGHVGPASTRQRKLAYLEQAPFMVDFLRHQGFSCRLSKGCPDYYPKTPGAFATFGRTIEPGIFDLNKLNQWQTLVQRRPLQPPPCFTDEFASLTRMGSSARDFAQALKVQCRILWRKAVGQEPATMGLSLVAQLLHLNQQRNLAIRRNTALVDMIQQQDGAVVGATVQQNGRIQSIRARRGVLLCAGGFAHNRAMREEYSPAPASTAWTSTPEGDTGDAIRAGMRLGAATALMDSAWWGPTIVDPVAGKNLFALQERSRPFSIIVDSSGSRFMNESAEYTACGRGQYARNRDVKAIPAWLVLDANHRKRYSLGCLRPRQEPEAGLRKGYIYKAETLGALAAKIGVDPAGLRATVSRFNAMAREGVDRDFGRGSDVYDNYFGDGKVGPNPNLGPVAVAPFYAVAVVPGDLGTNGGLVTDEHARVLRADGSVIKGLYAAGNTSASVMGRSYPGAGSTLGPALTFGYIAVNHMASVLTEERGTFI</sequence>
<dbReference type="Pfam" id="PF00890">
    <property type="entry name" value="FAD_binding_2"/>
    <property type="match status" value="1"/>
</dbReference>
<keyword evidence="4" id="KW-0560">Oxidoreductase</keyword>
<dbReference type="OrthoDB" id="7777654at2759"/>
<dbReference type="Gene3D" id="3.50.50.60">
    <property type="entry name" value="FAD/NAD(P)-binding domain"/>
    <property type="match status" value="2"/>
</dbReference>
<dbReference type="FunFam" id="3.50.50.60:FF:000208">
    <property type="entry name" value="3-ketosteroid dehydrogenase"/>
    <property type="match status" value="1"/>
</dbReference>
<dbReference type="InterPro" id="IPR050315">
    <property type="entry name" value="FAD-oxidoreductase_2"/>
</dbReference>
<dbReference type="InterPro" id="IPR036188">
    <property type="entry name" value="FAD/NAD-bd_sf"/>
</dbReference>
<name>A0A0B4GFE7_METGA</name>
<accession>A0A0B4GFE7</accession>
<dbReference type="EMBL" id="AZNH01000027">
    <property type="protein sequence ID" value="KID85770.1"/>
    <property type="molecule type" value="Genomic_DNA"/>
</dbReference>
<evidence type="ECO:0000313" key="7">
    <source>
        <dbReference type="EMBL" id="KID85770.1"/>
    </source>
</evidence>
<keyword evidence="2" id="KW-0285">Flavoprotein</keyword>
<evidence type="ECO:0000256" key="5">
    <source>
        <dbReference type="ARBA" id="ARBA00061147"/>
    </source>
</evidence>
<dbReference type="PANTHER" id="PTHR43400:SF10">
    <property type="entry name" value="3-OXOSTEROID 1-DEHYDROGENASE"/>
    <property type="match status" value="1"/>
</dbReference>
<dbReference type="GO" id="GO:0016491">
    <property type="term" value="F:oxidoreductase activity"/>
    <property type="evidence" value="ECO:0007669"/>
    <property type="project" value="UniProtKB-KW"/>
</dbReference>
<reference evidence="7 8" key="1">
    <citation type="journal article" date="2014" name="Proc. Natl. Acad. Sci. U.S.A.">
        <title>Trajectory and genomic determinants of fungal-pathogen speciation and host adaptation.</title>
        <authorList>
            <person name="Hu X."/>
            <person name="Xiao G."/>
            <person name="Zheng P."/>
            <person name="Shang Y."/>
            <person name="Su Y."/>
            <person name="Zhang X."/>
            <person name="Liu X."/>
            <person name="Zhan S."/>
            <person name="St Leger R.J."/>
            <person name="Wang C."/>
        </authorList>
    </citation>
    <scope>NUCLEOTIDE SEQUENCE [LARGE SCALE GENOMIC DNA]</scope>
    <source>
        <strain evidence="7 8">ARSEF 977</strain>
    </source>
</reference>